<proteinExistence type="predicted"/>
<accession>A0A517KX13</accession>
<name>A0A517KX13_9PEZI</name>
<evidence type="ECO:0000256" key="1">
    <source>
        <dbReference type="SAM" id="MobiDB-lite"/>
    </source>
</evidence>
<keyword evidence="3" id="KW-1185">Reference proteome</keyword>
<dbReference type="AlphaFoldDB" id="A0A517KX13"/>
<dbReference type="Proteomes" id="UP000316270">
    <property type="component" value="Chromosome 1"/>
</dbReference>
<dbReference type="OrthoDB" id="5400539at2759"/>
<reference evidence="2 3" key="1">
    <citation type="submission" date="2019-07" db="EMBL/GenBank/DDBJ databases">
        <title>Finished genome of Venturia effusa.</title>
        <authorList>
            <person name="Young C.A."/>
            <person name="Cox M.P."/>
            <person name="Ganley A.R.D."/>
            <person name="David W.J."/>
        </authorList>
    </citation>
    <scope>NUCLEOTIDE SEQUENCE [LARGE SCALE GENOMIC DNA]</scope>
    <source>
        <strain evidence="3">albino</strain>
    </source>
</reference>
<protein>
    <submittedName>
        <fullName evidence="2">Uncharacterized protein</fullName>
    </submittedName>
</protein>
<sequence length="98" mass="10899">MILPRQNDIFFEGDETRKVLICNKWLAPRRKPFPQNDHAYYHQPGPQAPAYGMQSFAEPPPVYSGDMPPTYQPPPNGPGVYPPPAGGTKVSPQQHGMV</sequence>
<organism evidence="2 3">
    <name type="scientific">Venturia effusa</name>
    <dbReference type="NCBI Taxonomy" id="50376"/>
    <lineage>
        <taxon>Eukaryota</taxon>
        <taxon>Fungi</taxon>
        <taxon>Dikarya</taxon>
        <taxon>Ascomycota</taxon>
        <taxon>Pezizomycotina</taxon>
        <taxon>Dothideomycetes</taxon>
        <taxon>Pleosporomycetidae</taxon>
        <taxon>Venturiales</taxon>
        <taxon>Venturiaceae</taxon>
        <taxon>Venturia</taxon>
    </lineage>
</organism>
<feature type="compositionally biased region" description="Pro residues" evidence="1">
    <location>
        <begin position="70"/>
        <end position="85"/>
    </location>
</feature>
<evidence type="ECO:0000313" key="3">
    <source>
        <dbReference type="Proteomes" id="UP000316270"/>
    </source>
</evidence>
<evidence type="ECO:0000313" key="2">
    <source>
        <dbReference type="EMBL" id="QDS67920.1"/>
    </source>
</evidence>
<dbReference type="EMBL" id="CP042185">
    <property type="protein sequence ID" value="QDS67920.1"/>
    <property type="molecule type" value="Genomic_DNA"/>
</dbReference>
<gene>
    <name evidence="2" type="ORF">FKW77_008567</name>
</gene>
<feature type="region of interest" description="Disordered" evidence="1">
    <location>
        <begin position="36"/>
        <end position="98"/>
    </location>
</feature>